<dbReference type="Gene3D" id="3.40.50.300">
    <property type="entry name" value="P-loop containing nucleotide triphosphate hydrolases"/>
    <property type="match status" value="1"/>
</dbReference>
<accession>A0AA96LFB0</accession>
<protein>
    <submittedName>
        <fullName evidence="2">Uncharacterized protein</fullName>
    </submittedName>
</protein>
<evidence type="ECO:0000313" key="2">
    <source>
        <dbReference type="EMBL" id="WNQ12210.1"/>
    </source>
</evidence>
<gene>
    <name evidence="2" type="ORF">MJA45_03930</name>
</gene>
<evidence type="ECO:0000256" key="1">
    <source>
        <dbReference type="SAM" id="Coils"/>
    </source>
</evidence>
<feature type="coiled-coil region" evidence="1">
    <location>
        <begin position="381"/>
        <end position="408"/>
    </location>
</feature>
<dbReference type="Proteomes" id="UP001305702">
    <property type="component" value="Chromosome"/>
</dbReference>
<proteinExistence type="predicted"/>
<reference evidence="2 3" key="1">
    <citation type="submission" date="2022-02" db="EMBL/GenBank/DDBJ databases">
        <title>Paenibacillus sp. MBLB1776 Whole Genome Shotgun Sequencing.</title>
        <authorList>
            <person name="Hwang C.Y."/>
            <person name="Cho E.-S."/>
            <person name="Seo M.-J."/>
        </authorList>
    </citation>
    <scope>NUCLEOTIDE SEQUENCE [LARGE SCALE GENOMIC DNA]</scope>
    <source>
        <strain evidence="2 3">MBLB1776</strain>
    </source>
</reference>
<feature type="coiled-coil region" evidence="1">
    <location>
        <begin position="249"/>
        <end position="276"/>
    </location>
</feature>
<dbReference type="InterPro" id="IPR027417">
    <property type="entry name" value="P-loop_NTPase"/>
</dbReference>
<sequence length="594" mass="69964">MFEISELMLFSMDGEIYTYKFKSGINYFKGKNSSGKTEFYSFIDFMFGSSEDIRKKPWYVDSLKKATMVFEIDNIKYCISRTREPNQNYLYYFGENEPDAIDLREYKDKLNSIFARDINLLRDIRNFTDEELTYRTFTMFNFLGEKRQGAIHDFLDKCSDVRYSVKLAPVLNFIFNNNLEKIYELQNELEVLLAELREIEMNAAKYDFVINQVNKNLQKLGGNIWYTGKNADDIRKFLITIKSMQNINKKKSERNIADLEVMYNNISEQIKIYENSLSDAKQFEKDNVNRKLLLSKLETLITENEGFNYLIDPLKNLLWQIDNTISFSNYVISDNTIKELRKQREELRSAMKRNDSRFEMYTLEEKSKSIAMIEDYLTTDVRNLDEELKEKRKRVKKIREELKLLQASDDTKKIKEISELITNLYYSAKDISSVVEDDMNQEGFKIQYIKRGNILQPMVTKAVDGETNIKKEVNYYIGSMARHTLIQLCGYLAFLNFLIRDNRYPLIPILVIDHISKPFDEKNCKAIGRVISEAYESIGKDNLQIFMFDNKQFESLSIEPSHFEDLVNQSKSGFNPFFVSFTTENESDEITDDL</sequence>
<dbReference type="AlphaFoldDB" id="A0AA96LFB0"/>
<dbReference type="RefSeq" id="WP_315605987.1">
    <property type="nucleotide sequence ID" value="NZ_CP130318.1"/>
</dbReference>
<name>A0AA96LFB0_9BACL</name>
<dbReference type="EMBL" id="CP130318">
    <property type="protein sequence ID" value="WNQ12210.1"/>
    <property type="molecule type" value="Genomic_DNA"/>
</dbReference>
<keyword evidence="3" id="KW-1185">Reference proteome</keyword>
<keyword evidence="1" id="KW-0175">Coiled coil</keyword>
<organism evidence="2 3">
    <name type="scientific">Paenibacillus aurantius</name>
    <dbReference type="NCBI Taxonomy" id="2918900"/>
    <lineage>
        <taxon>Bacteria</taxon>
        <taxon>Bacillati</taxon>
        <taxon>Bacillota</taxon>
        <taxon>Bacilli</taxon>
        <taxon>Bacillales</taxon>
        <taxon>Paenibacillaceae</taxon>
        <taxon>Paenibacillus</taxon>
    </lineage>
</organism>
<evidence type="ECO:0000313" key="3">
    <source>
        <dbReference type="Proteomes" id="UP001305702"/>
    </source>
</evidence>
<dbReference type="KEGG" id="paun:MJA45_03930"/>